<dbReference type="HAMAP" id="MF_00052_B">
    <property type="entry name" value="RNase_HII_B"/>
    <property type="match status" value="1"/>
</dbReference>
<keyword evidence="8 14" id="KW-0963">Cytoplasm</keyword>
<keyword evidence="19" id="KW-1185">Reference proteome</keyword>
<evidence type="ECO:0000256" key="8">
    <source>
        <dbReference type="ARBA" id="ARBA00022490"/>
    </source>
</evidence>
<dbReference type="EMBL" id="JAGGKS010000003">
    <property type="protein sequence ID" value="MBP1925464.1"/>
    <property type="molecule type" value="Genomic_DNA"/>
</dbReference>
<dbReference type="SUPFAM" id="SSF53098">
    <property type="entry name" value="Ribonuclease H-like"/>
    <property type="match status" value="1"/>
</dbReference>
<name>A0ABS4GCT4_9FIRM</name>
<keyword evidence="10 14" id="KW-0479">Metal-binding</keyword>
<comment type="cofactor">
    <cofactor evidence="14 15">
        <name>Mn(2+)</name>
        <dbReference type="ChEBI" id="CHEBI:29035"/>
    </cofactor>
    <cofactor evidence="14 15">
        <name>Mg(2+)</name>
        <dbReference type="ChEBI" id="CHEBI:18420"/>
    </cofactor>
    <text evidence="14 15">Manganese or magnesium. Binds 1 divalent metal ion per monomer in the absence of substrate. May bind a second metal ion after substrate binding.</text>
</comment>
<evidence type="ECO:0000256" key="2">
    <source>
        <dbReference type="ARBA" id="ARBA00001946"/>
    </source>
</evidence>
<reference evidence="18 19" key="1">
    <citation type="submission" date="2021-03" db="EMBL/GenBank/DDBJ databases">
        <title>Genomic Encyclopedia of Type Strains, Phase IV (KMG-IV): sequencing the most valuable type-strain genomes for metagenomic binning, comparative biology and taxonomic classification.</title>
        <authorList>
            <person name="Goeker M."/>
        </authorList>
    </citation>
    <scope>NUCLEOTIDE SEQUENCE [LARGE SCALE GENOMIC DNA]</scope>
    <source>
        <strain evidence="18 19">DSM 24004</strain>
    </source>
</reference>
<feature type="binding site" evidence="14 15">
    <location>
        <position position="118"/>
    </location>
    <ligand>
        <name>a divalent metal cation</name>
        <dbReference type="ChEBI" id="CHEBI:60240"/>
    </ligand>
</feature>
<evidence type="ECO:0000256" key="6">
    <source>
        <dbReference type="ARBA" id="ARBA00012180"/>
    </source>
</evidence>
<dbReference type="RefSeq" id="WP_209511196.1">
    <property type="nucleotide sequence ID" value="NZ_JAGGKS010000003.1"/>
</dbReference>
<feature type="domain" description="RNase H type-2" evidence="17">
    <location>
        <begin position="14"/>
        <end position="208"/>
    </location>
</feature>
<gene>
    <name evidence="14" type="primary">rnhB</name>
    <name evidence="18" type="ORF">J2Z76_001323</name>
</gene>
<evidence type="ECO:0000313" key="19">
    <source>
        <dbReference type="Proteomes" id="UP001519342"/>
    </source>
</evidence>
<dbReference type="NCBIfam" id="NF000594">
    <property type="entry name" value="PRK00015.1-1"/>
    <property type="match status" value="1"/>
</dbReference>
<evidence type="ECO:0000256" key="9">
    <source>
        <dbReference type="ARBA" id="ARBA00022722"/>
    </source>
</evidence>
<proteinExistence type="inferred from homology"/>
<dbReference type="Proteomes" id="UP001519342">
    <property type="component" value="Unassembled WGS sequence"/>
</dbReference>
<evidence type="ECO:0000256" key="1">
    <source>
        <dbReference type="ARBA" id="ARBA00000077"/>
    </source>
</evidence>
<dbReference type="Pfam" id="PF01351">
    <property type="entry name" value="RNase_HII"/>
    <property type="match status" value="1"/>
</dbReference>
<dbReference type="NCBIfam" id="NF000595">
    <property type="entry name" value="PRK00015.1-3"/>
    <property type="match status" value="1"/>
</dbReference>
<evidence type="ECO:0000256" key="7">
    <source>
        <dbReference type="ARBA" id="ARBA00019179"/>
    </source>
</evidence>
<evidence type="ECO:0000256" key="12">
    <source>
        <dbReference type="ARBA" id="ARBA00022801"/>
    </source>
</evidence>
<evidence type="ECO:0000256" key="10">
    <source>
        <dbReference type="ARBA" id="ARBA00022723"/>
    </source>
</evidence>
<evidence type="ECO:0000256" key="3">
    <source>
        <dbReference type="ARBA" id="ARBA00004065"/>
    </source>
</evidence>
<accession>A0ABS4GCT4</accession>
<evidence type="ECO:0000256" key="16">
    <source>
        <dbReference type="RuleBase" id="RU003515"/>
    </source>
</evidence>
<dbReference type="PANTHER" id="PTHR10954">
    <property type="entry name" value="RIBONUCLEASE H2 SUBUNIT A"/>
    <property type="match status" value="1"/>
</dbReference>
<evidence type="ECO:0000259" key="17">
    <source>
        <dbReference type="PROSITE" id="PS51975"/>
    </source>
</evidence>
<evidence type="ECO:0000256" key="13">
    <source>
        <dbReference type="ARBA" id="ARBA00023211"/>
    </source>
</evidence>
<dbReference type="PANTHER" id="PTHR10954:SF18">
    <property type="entry name" value="RIBONUCLEASE HII"/>
    <property type="match status" value="1"/>
</dbReference>
<comment type="caution">
    <text evidence="18">The sequence shown here is derived from an EMBL/GenBank/DDBJ whole genome shotgun (WGS) entry which is preliminary data.</text>
</comment>
<dbReference type="InterPro" id="IPR022898">
    <property type="entry name" value="RNase_HII"/>
</dbReference>
<dbReference type="CDD" id="cd07182">
    <property type="entry name" value="RNase_HII_bacteria_HII_like"/>
    <property type="match status" value="1"/>
</dbReference>
<evidence type="ECO:0000313" key="18">
    <source>
        <dbReference type="EMBL" id="MBP1925464.1"/>
    </source>
</evidence>
<feature type="binding site" evidence="14 15">
    <location>
        <position position="21"/>
    </location>
    <ligand>
        <name>a divalent metal cation</name>
        <dbReference type="ChEBI" id="CHEBI:60240"/>
    </ligand>
</feature>
<evidence type="ECO:0000256" key="15">
    <source>
        <dbReference type="PROSITE-ProRule" id="PRU01319"/>
    </source>
</evidence>
<protein>
    <recommendedName>
        <fullName evidence="7 14">Ribonuclease HII</fullName>
        <shortName evidence="14">RNase HII</shortName>
        <ecNumber evidence="6 14">3.1.26.4</ecNumber>
    </recommendedName>
</protein>
<dbReference type="PROSITE" id="PS51975">
    <property type="entry name" value="RNASE_H_2"/>
    <property type="match status" value="1"/>
</dbReference>
<dbReference type="EC" id="3.1.26.4" evidence="6 14"/>
<feature type="binding site" evidence="14 15">
    <location>
        <position position="20"/>
    </location>
    <ligand>
        <name>a divalent metal cation</name>
        <dbReference type="ChEBI" id="CHEBI:60240"/>
    </ligand>
</feature>
<organism evidence="18 19">
    <name type="scientific">Sedimentibacter acidaminivorans</name>
    <dbReference type="NCBI Taxonomy" id="913099"/>
    <lineage>
        <taxon>Bacteria</taxon>
        <taxon>Bacillati</taxon>
        <taxon>Bacillota</taxon>
        <taxon>Tissierellia</taxon>
        <taxon>Sedimentibacter</taxon>
    </lineage>
</organism>
<evidence type="ECO:0000256" key="14">
    <source>
        <dbReference type="HAMAP-Rule" id="MF_00052"/>
    </source>
</evidence>
<evidence type="ECO:0000256" key="4">
    <source>
        <dbReference type="ARBA" id="ARBA00004496"/>
    </source>
</evidence>
<dbReference type="InterPro" id="IPR024567">
    <property type="entry name" value="RNase_HII/HIII_dom"/>
</dbReference>
<dbReference type="GO" id="GO:0004523">
    <property type="term" value="F:RNA-DNA hybrid ribonuclease activity"/>
    <property type="evidence" value="ECO:0007669"/>
    <property type="project" value="UniProtKB-EC"/>
</dbReference>
<keyword evidence="13 14" id="KW-0464">Manganese</keyword>
<dbReference type="InterPro" id="IPR036397">
    <property type="entry name" value="RNaseH_sf"/>
</dbReference>
<keyword evidence="9 14" id="KW-0540">Nuclease</keyword>
<sequence length="208" mass="23338">MLEIEQELWDKGYENIACIDEVGRGCLAGDVVACAIVMPKGLLIEGVNDSKKLSPKKRDKLYDIIMESCVAVGIGKIDCKTIDEVNIKNATKLAMKLAIENLRDKDGKKIMPDHLLIDAEKLDLDIPQLNIIKGDEKCHGIAAASIIAKVTRDRQMEKLDNQYPQYKFAKNKGYGTKDHRTALLEYGPIEIHRNTFLTKILNKNIKTT</sequence>
<dbReference type="InterPro" id="IPR012337">
    <property type="entry name" value="RNaseH-like_sf"/>
</dbReference>
<evidence type="ECO:0000256" key="11">
    <source>
        <dbReference type="ARBA" id="ARBA00022759"/>
    </source>
</evidence>
<comment type="function">
    <text evidence="3 14 16">Endonuclease that specifically degrades the RNA of RNA-DNA hybrids.</text>
</comment>
<evidence type="ECO:0000256" key="5">
    <source>
        <dbReference type="ARBA" id="ARBA00007383"/>
    </source>
</evidence>
<dbReference type="InterPro" id="IPR001352">
    <property type="entry name" value="RNase_HII/HIII"/>
</dbReference>
<dbReference type="Gene3D" id="3.30.420.10">
    <property type="entry name" value="Ribonuclease H-like superfamily/Ribonuclease H"/>
    <property type="match status" value="1"/>
</dbReference>
<comment type="similarity">
    <text evidence="5 14 16">Belongs to the RNase HII family.</text>
</comment>
<comment type="catalytic activity">
    <reaction evidence="1 14 15 16">
        <text>Endonucleolytic cleavage to 5'-phosphomonoester.</text>
        <dbReference type="EC" id="3.1.26.4"/>
    </reaction>
</comment>
<comment type="subcellular location">
    <subcellularLocation>
        <location evidence="4 14">Cytoplasm</location>
    </subcellularLocation>
</comment>
<keyword evidence="11 14" id="KW-0255">Endonuclease</keyword>
<comment type="cofactor">
    <cofactor evidence="2">
        <name>Mg(2+)</name>
        <dbReference type="ChEBI" id="CHEBI:18420"/>
    </cofactor>
</comment>
<keyword evidence="12 14" id="KW-0378">Hydrolase</keyword>